<dbReference type="AlphaFoldDB" id="A0A9D1JUC7"/>
<dbReference type="EMBL" id="DVJK01000014">
    <property type="protein sequence ID" value="HIS66007.1"/>
    <property type="molecule type" value="Genomic_DNA"/>
</dbReference>
<dbReference type="GO" id="GO:0050380">
    <property type="term" value="F:undecaprenyl-diphosphatase activity"/>
    <property type="evidence" value="ECO:0007669"/>
    <property type="project" value="UniProtKB-UniRule"/>
</dbReference>
<dbReference type="GO" id="GO:0046677">
    <property type="term" value="P:response to antibiotic"/>
    <property type="evidence" value="ECO:0007669"/>
    <property type="project" value="UniProtKB-UniRule"/>
</dbReference>
<evidence type="ECO:0000313" key="19">
    <source>
        <dbReference type="Proteomes" id="UP000824001"/>
    </source>
</evidence>
<feature type="transmembrane region" description="Helical" evidence="17">
    <location>
        <begin position="260"/>
        <end position="278"/>
    </location>
</feature>
<keyword evidence="9 17" id="KW-0573">Peptidoglycan synthesis</keyword>
<comment type="similarity">
    <text evidence="2 17">Belongs to the UppP family.</text>
</comment>
<proteinExistence type="inferred from homology"/>
<dbReference type="GO" id="GO:0009252">
    <property type="term" value="P:peptidoglycan biosynthetic process"/>
    <property type="evidence" value="ECO:0007669"/>
    <property type="project" value="UniProtKB-KW"/>
</dbReference>
<evidence type="ECO:0000256" key="7">
    <source>
        <dbReference type="ARBA" id="ARBA00022801"/>
    </source>
</evidence>
<feature type="transmembrane region" description="Helical" evidence="17">
    <location>
        <begin position="198"/>
        <end position="216"/>
    </location>
</feature>
<evidence type="ECO:0000256" key="6">
    <source>
        <dbReference type="ARBA" id="ARBA00022692"/>
    </source>
</evidence>
<comment type="catalytic activity">
    <reaction evidence="16 17">
        <text>di-trans,octa-cis-undecaprenyl diphosphate + H2O = di-trans,octa-cis-undecaprenyl phosphate + phosphate + H(+)</text>
        <dbReference type="Rhea" id="RHEA:28094"/>
        <dbReference type="ChEBI" id="CHEBI:15377"/>
        <dbReference type="ChEBI" id="CHEBI:15378"/>
        <dbReference type="ChEBI" id="CHEBI:43474"/>
        <dbReference type="ChEBI" id="CHEBI:58405"/>
        <dbReference type="ChEBI" id="CHEBI:60392"/>
        <dbReference type="EC" id="3.6.1.27"/>
    </reaction>
</comment>
<evidence type="ECO:0000256" key="14">
    <source>
        <dbReference type="ARBA" id="ARBA00032707"/>
    </source>
</evidence>
<dbReference type="GO" id="GO:0005886">
    <property type="term" value="C:plasma membrane"/>
    <property type="evidence" value="ECO:0007669"/>
    <property type="project" value="UniProtKB-SubCell"/>
</dbReference>
<comment type="caution">
    <text evidence="18">The sequence shown here is derived from an EMBL/GenBank/DDBJ whole genome shotgun (WGS) entry which is preliminary data.</text>
</comment>
<reference evidence="18" key="1">
    <citation type="submission" date="2020-10" db="EMBL/GenBank/DDBJ databases">
        <authorList>
            <person name="Gilroy R."/>
        </authorList>
    </citation>
    <scope>NUCLEOTIDE SEQUENCE</scope>
    <source>
        <strain evidence="18">ChiHjej10B9-9673</strain>
    </source>
</reference>
<evidence type="ECO:0000256" key="9">
    <source>
        <dbReference type="ARBA" id="ARBA00022984"/>
    </source>
</evidence>
<evidence type="ECO:0000256" key="1">
    <source>
        <dbReference type="ARBA" id="ARBA00004651"/>
    </source>
</evidence>
<keyword evidence="11 17" id="KW-0472">Membrane</keyword>
<name>A0A9D1JUC7_9FIRM</name>
<keyword evidence="12 17" id="KW-0046">Antibiotic resistance</keyword>
<dbReference type="EC" id="3.6.1.27" evidence="3 17"/>
<dbReference type="Proteomes" id="UP000824001">
    <property type="component" value="Unassembled WGS sequence"/>
</dbReference>
<dbReference type="PANTHER" id="PTHR30622:SF2">
    <property type="entry name" value="UNDECAPRENYL-DIPHOSPHATASE"/>
    <property type="match status" value="1"/>
</dbReference>
<dbReference type="InterPro" id="IPR003824">
    <property type="entry name" value="UppP"/>
</dbReference>
<dbReference type="GO" id="GO:0071555">
    <property type="term" value="P:cell wall organization"/>
    <property type="evidence" value="ECO:0007669"/>
    <property type="project" value="UniProtKB-KW"/>
</dbReference>
<keyword evidence="10 17" id="KW-1133">Transmembrane helix</keyword>
<keyword evidence="5 17" id="KW-1003">Cell membrane</keyword>
<feature type="transmembrane region" description="Helical" evidence="17">
    <location>
        <begin position="228"/>
        <end position="248"/>
    </location>
</feature>
<dbReference type="PANTHER" id="PTHR30622">
    <property type="entry name" value="UNDECAPRENYL-DIPHOSPHATASE"/>
    <property type="match status" value="1"/>
</dbReference>
<evidence type="ECO:0000256" key="13">
    <source>
        <dbReference type="ARBA" id="ARBA00023316"/>
    </source>
</evidence>
<evidence type="ECO:0000313" key="18">
    <source>
        <dbReference type="EMBL" id="HIS66007.1"/>
    </source>
</evidence>
<organism evidence="18 19">
    <name type="scientific">Candidatus Scatomorpha merdipullorum</name>
    <dbReference type="NCBI Taxonomy" id="2840927"/>
    <lineage>
        <taxon>Bacteria</taxon>
        <taxon>Bacillati</taxon>
        <taxon>Bacillota</taxon>
        <taxon>Clostridia</taxon>
        <taxon>Eubacteriales</taxon>
        <taxon>Candidatus Scatomorpha</taxon>
    </lineage>
</organism>
<evidence type="ECO:0000256" key="15">
    <source>
        <dbReference type="ARBA" id="ARBA00032932"/>
    </source>
</evidence>
<evidence type="ECO:0000256" key="2">
    <source>
        <dbReference type="ARBA" id="ARBA00010621"/>
    </source>
</evidence>
<comment type="miscellaneous">
    <text evidence="17">Bacitracin is thought to be involved in the inhibition of peptidoglycan synthesis by sequestering undecaprenyl diphosphate, thereby reducing the pool of lipid carrier available.</text>
</comment>
<keyword evidence="7 17" id="KW-0378">Hydrolase</keyword>
<accession>A0A9D1JUC7</accession>
<sequence length="279" mass="30452">MDIWSAIFLGLVQGLAEFLPISSSGHLSVLQNLFHLNSLEEGHLFFDVLLHLGTLVSIFICYWSDIKEIVREVFIVLRGGKTASGERVKQPLPAARLFLMLVIATLPLVLIVPINGLVEELYYRSWFIGVAFLLTGCLLFVSDKMAPGHKTEKNMRMSDALIIGLCQCVATIPGLSRSGTTITAGIATGLDRQFAMRFSFLLSIPAVLGANILGIVDAIQTDFDVSLLPVYLVGMLAAVISGIGAILLMKMISRKNKFGFFTYYCWAAGVVTLVLSLGY</sequence>
<keyword evidence="6 17" id="KW-0812">Transmembrane</keyword>
<protein>
    <recommendedName>
        <fullName evidence="4 17">Undecaprenyl-diphosphatase</fullName>
        <ecNumber evidence="3 17">3.6.1.27</ecNumber>
    </recommendedName>
    <alternativeName>
        <fullName evidence="15 17">Bacitracin resistance protein</fullName>
    </alternativeName>
    <alternativeName>
        <fullName evidence="14 17">Undecaprenyl pyrophosphate phosphatase</fullName>
    </alternativeName>
</protein>
<feature type="transmembrane region" description="Helical" evidence="17">
    <location>
        <begin position="121"/>
        <end position="141"/>
    </location>
</feature>
<evidence type="ECO:0000256" key="8">
    <source>
        <dbReference type="ARBA" id="ARBA00022960"/>
    </source>
</evidence>
<evidence type="ECO:0000256" key="11">
    <source>
        <dbReference type="ARBA" id="ARBA00023136"/>
    </source>
</evidence>
<evidence type="ECO:0000256" key="4">
    <source>
        <dbReference type="ARBA" id="ARBA00021581"/>
    </source>
</evidence>
<keyword evidence="13 17" id="KW-0961">Cell wall biogenesis/degradation</keyword>
<evidence type="ECO:0000256" key="16">
    <source>
        <dbReference type="ARBA" id="ARBA00047594"/>
    </source>
</evidence>
<evidence type="ECO:0000256" key="10">
    <source>
        <dbReference type="ARBA" id="ARBA00022989"/>
    </source>
</evidence>
<reference evidence="18" key="2">
    <citation type="journal article" date="2021" name="PeerJ">
        <title>Extensive microbial diversity within the chicken gut microbiome revealed by metagenomics and culture.</title>
        <authorList>
            <person name="Gilroy R."/>
            <person name="Ravi A."/>
            <person name="Getino M."/>
            <person name="Pursley I."/>
            <person name="Horton D.L."/>
            <person name="Alikhan N.F."/>
            <person name="Baker D."/>
            <person name="Gharbi K."/>
            <person name="Hall N."/>
            <person name="Watson M."/>
            <person name="Adriaenssens E.M."/>
            <person name="Foster-Nyarko E."/>
            <person name="Jarju S."/>
            <person name="Secka A."/>
            <person name="Antonio M."/>
            <person name="Oren A."/>
            <person name="Chaudhuri R.R."/>
            <person name="La Ragione R."/>
            <person name="Hildebrand F."/>
            <person name="Pallen M.J."/>
        </authorList>
    </citation>
    <scope>NUCLEOTIDE SEQUENCE</scope>
    <source>
        <strain evidence="18">ChiHjej10B9-9673</strain>
    </source>
</reference>
<dbReference type="GO" id="GO:0008360">
    <property type="term" value="P:regulation of cell shape"/>
    <property type="evidence" value="ECO:0007669"/>
    <property type="project" value="UniProtKB-KW"/>
</dbReference>
<evidence type="ECO:0000256" key="17">
    <source>
        <dbReference type="HAMAP-Rule" id="MF_01006"/>
    </source>
</evidence>
<evidence type="ECO:0000256" key="3">
    <source>
        <dbReference type="ARBA" id="ARBA00012374"/>
    </source>
</evidence>
<keyword evidence="8 17" id="KW-0133">Cell shape</keyword>
<evidence type="ECO:0000256" key="5">
    <source>
        <dbReference type="ARBA" id="ARBA00022475"/>
    </source>
</evidence>
<comment type="function">
    <text evidence="17">Catalyzes the dephosphorylation of undecaprenyl diphosphate (UPP). Confers resistance to bacitracin.</text>
</comment>
<feature type="transmembrane region" description="Helical" evidence="17">
    <location>
        <begin position="97"/>
        <end position="115"/>
    </location>
</feature>
<evidence type="ECO:0000256" key="12">
    <source>
        <dbReference type="ARBA" id="ARBA00023251"/>
    </source>
</evidence>
<dbReference type="Pfam" id="PF02673">
    <property type="entry name" value="BacA"/>
    <property type="match status" value="1"/>
</dbReference>
<gene>
    <name evidence="17" type="primary">uppP</name>
    <name evidence="18" type="ORF">IAC18_00455</name>
</gene>
<dbReference type="HAMAP" id="MF_01006">
    <property type="entry name" value="Undec_diphosphatase"/>
    <property type="match status" value="1"/>
</dbReference>
<comment type="subcellular location">
    <subcellularLocation>
        <location evidence="1 17">Cell membrane</location>
        <topology evidence="1 17">Multi-pass membrane protein</topology>
    </subcellularLocation>
</comment>
<feature type="transmembrane region" description="Helical" evidence="17">
    <location>
        <begin position="42"/>
        <end position="63"/>
    </location>
</feature>